<dbReference type="SUPFAM" id="SSF103473">
    <property type="entry name" value="MFS general substrate transporter"/>
    <property type="match status" value="1"/>
</dbReference>
<dbReference type="FunFam" id="1.20.1720.10:FF:000004">
    <property type="entry name" value="EmrB/QacA family drug resistance transporter"/>
    <property type="match status" value="1"/>
</dbReference>
<dbReference type="Pfam" id="PF07690">
    <property type="entry name" value="MFS_1"/>
    <property type="match status" value="1"/>
</dbReference>
<evidence type="ECO:0000256" key="3">
    <source>
        <dbReference type="ARBA" id="ARBA00022448"/>
    </source>
</evidence>
<organism evidence="10 11">
    <name type="scientific">Friedmanniella luteola</name>
    <dbReference type="NCBI Taxonomy" id="546871"/>
    <lineage>
        <taxon>Bacteria</taxon>
        <taxon>Bacillati</taxon>
        <taxon>Actinomycetota</taxon>
        <taxon>Actinomycetes</taxon>
        <taxon>Propionibacteriales</taxon>
        <taxon>Nocardioidaceae</taxon>
        <taxon>Friedmanniella</taxon>
    </lineage>
</organism>
<evidence type="ECO:0000313" key="10">
    <source>
        <dbReference type="EMBL" id="SDS76469.1"/>
    </source>
</evidence>
<dbReference type="Proteomes" id="UP000199092">
    <property type="component" value="Chromosome I"/>
</dbReference>
<evidence type="ECO:0000256" key="1">
    <source>
        <dbReference type="ARBA" id="ARBA00004651"/>
    </source>
</evidence>
<keyword evidence="7 8" id="KW-0472">Membrane</keyword>
<comment type="similarity">
    <text evidence="2">Belongs to the major facilitator superfamily. TCR/Tet family.</text>
</comment>
<keyword evidence="3" id="KW-0813">Transport</keyword>
<reference evidence="10 11" key="1">
    <citation type="submission" date="2016-10" db="EMBL/GenBank/DDBJ databases">
        <authorList>
            <person name="de Groot N.N."/>
        </authorList>
    </citation>
    <scope>NUCLEOTIDE SEQUENCE [LARGE SCALE GENOMIC DNA]</scope>
    <source>
        <strain evidence="10 11">DSM 21741</strain>
    </source>
</reference>
<evidence type="ECO:0000256" key="8">
    <source>
        <dbReference type="SAM" id="Phobius"/>
    </source>
</evidence>
<dbReference type="InterPro" id="IPR011701">
    <property type="entry name" value="MFS"/>
</dbReference>
<dbReference type="RefSeq" id="WP_091413049.1">
    <property type="nucleotide sequence ID" value="NZ_LT629749.1"/>
</dbReference>
<dbReference type="GO" id="GO:0022857">
    <property type="term" value="F:transmembrane transporter activity"/>
    <property type="evidence" value="ECO:0007669"/>
    <property type="project" value="InterPro"/>
</dbReference>
<feature type="domain" description="Major facilitator superfamily (MFS) profile" evidence="9">
    <location>
        <begin position="33"/>
        <end position="512"/>
    </location>
</feature>
<dbReference type="GO" id="GO:0005886">
    <property type="term" value="C:plasma membrane"/>
    <property type="evidence" value="ECO:0007669"/>
    <property type="project" value="UniProtKB-SubCell"/>
</dbReference>
<dbReference type="Gene3D" id="1.20.1250.20">
    <property type="entry name" value="MFS general substrate transporter like domains"/>
    <property type="match status" value="1"/>
</dbReference>
<evidence type="ECO:0000256" key="7">
    <source>
        <dbReference type="ARBA" id="ARBA00023136"/>
    </source>
</evidence>
<evidence type="ECO:0000256" key="4">
    <source>
        <dbReference type="ARBA" id="ARBA00022475"/>
    </source>
</evidence>
<keyword evidence="4" id="KW-1003">Cell membrane</keyword>
<feature type="transmembrane region" description="Helical" evidence="8">
    <location>
        <begin position="385"/>
        <end position="405"/>
    </location>
</feature>
<dbReference type="STRING" id="546871.SAMN04488543_2339"/>
<protein>
    <submittedName>
        <fullName evidence="10">Drug resistance transporter, EmrB/QacA subfamily</fullName>
    </submittedName>
</protein>
<feature type="transmembrane region" description="Helical" evidence="8">
    <location>
        <begin position="247"/>
        <end position="269"/>
    </location>
</feature>
<feature type="transmembrane region" description="Helical" evidence="8">
    <location>
        <begin position="30"/>
        <end position="48"/>
    </location>
</feature>
<feature type="transmembrane region" description="Helical" evidence="8">
    <location>
        <begin position="354"/>
        <end position="373"/>
    </location>
</feature>
<evidence type="ECO:0000256" key="2">
    <source>
        <dbReference type="ARBA" id="ARBA00007520"/>
    </source>
</evidence>
<proteinExistence type="inferred from homology"/>
<dbReference type="AlphaFoldDB" id="A0A1H1UXA1"/>
<keyword evidence="5 8" id="KW-0812">Transmembrane</keyword>
<evidence type="ECO:0000259" key="9">
    <source>
        <dbReference type="PROSITE" id="PS50850"/>
    </source>
</evidence>
<dbReference type="PANTHER" id="PTHR23501:SF197">
    <property type="entry name" value="COMD"/>
    <property type="match status" value="1"/>
</dbReference>
<feature type="transmembrane region" description="Helical" evidence="8">
    <location>
        <begin position="426"/>
        <end position="448"/>
    </location>
</feature>
<name>A0A1H1UXA1_9ACTN</name>
<feature type="transmembrane region" description="Helical" evidence="8">
    <location>
        <begin position="68"/>
        <end position="86"/>
    </location>
</feature>
<feature type="transmembrane region" description="Helical" evidence="8">
    <location>
        <begin position="98"/>
        <end position="117"/>
    </location>
</feature>
<evidence type="ECO:0000256" key="6">
    <source>
        <dbReference type="ARBA" id="ARBA00022989"/>
    </source>
</evidence>
<feature type="transmembrane region" description="Helical" evidence="8">
    <location>
        <begin position="290"/>
        <end position="310"/>
    </location>
</feature>
<feature type="transmembrane region" description="Helical" evidence="8">
    <location>
        <begin position="219"/>
        <end position="241"/>
    </location>
</feature>
<dbReference type="EMBL" id="LT629749">
    <property type="protein sequence ID" value="SDS76469.1"/>
    <property type="molecule type" value="Genomic_DNA"/>
</dbReference>
<feature type="transmembrane region" description="Helical" evidence="8">
    <location>
        <begin position="123"/>
        <end position="144"/>
    </location>
</feature>
<dbReference type="InterPro" id="IPR036259">
    <property type="entry name" value="MFS_trans_sf"/>
</dbReference>
<dbReference type="PRINTS" id="PR01036">
    <property type="entry name" value="TCRTETB"/>
</dbReference>
<dbReference type="PROSITE" id="PS50850">
    <property type="entry name" value="MFS"/>
    <property type="match status" value="1"/>
</dbReference>
<dbReference type="Gene3D" id="1.20.1720.10">
    <property type="entry name" value="Multidrug resistance protein D"/>
    <property type="match status" value="1"/>
</dbReference>
<keyword evidence="6 8" id="KW-1133">Transmembrane helix</keyword>
<evidence type="ECO:0000256" key="5">
    <source>
        <dbReference type="ARBA" id="ARBA00022692"/>
    </source>
</evidence>
<dbReference type="InterPro" id="IPR020846">
    <property type="entry name" value="MFS_dom"/>
</dbReference>
<feature type="transmembrane region" description="Helical" evidence="8">
    <location>
        <begin position="186"/>
        <end position="207"/>
    </location>
</feature>
<gene>
    <name evidence="10" type="ORF">SAMN04488543_2339</name>
</gene>
<evidence type="ECO:0000313" key="11">
    <source>
        <dbReference type="Proteomes" id="UP000199092"/>
    </source>
</evidence>
<feature type="transmembrane region" description="Helical" evidence="8">
    <location>
        <begin position="322"/>
        <end position="342"/>
    </location>
</feature>
<comment type="subcellular location">
    <subcellularLocation>
        <location evidence="1">Cell membrane</location>
        <topology evidence="1">Multi-pass membrane protein</topology>
    </subcellularLocation>
</comment>
<keyword evidence="11" id="KW-1185">Reference proteome</keyword>
<accession>A0A1H1UXA1</accession>
<sequence length="532" mass="53548">MSAETGERTGAGATAAVPAGAHPSASRARLWLLFTALALALLLSELDQTVFATALPTVVGELSGVQDMLWVGTAYMLAGTLALPVYGKLSDLLGRKPVLITGMLVFVAGSVLGGLSTDMGTLIAARAVQGLGGGGLIVLVQSVVADTVPARDRAPYLSAIGAVFALSAVAGPVVGGWLTEGVGWRWAFWVNLPLGGLAVLAVAVLLRHEPPRRDQPVQLDVAGTTTLAVAVTALVLLVSWGGTRLPWASPAALGLAALTVAATGVFVLVERRAAEPVIPLGLFADRTFTAAVLAGLVMAVAMFGTLGYLPTYLQMAAGLGPTAAGMAMLTLVAGLALATVGAAQLVRRTGRTKLLPLVGTVAVAAALGLLATLTPGTPLPLAGSYLLLLGLGIGCAWEVLVVVVQNTAPDAAVGTATATNSFFREIGVCLGSALVGALFTARLGALLADRLPAGAGVDADSLTPALADGLPPAVRAAVAGAYNDALTPVFALLVPVVLASTVLLLLVREVPLATTAPDAVGERDDLPGQRLE</sequence>
<dbReference type="OrthoDB" id="9812221at2"/>
<feature type="transmembrane region" description="Helical" evidence="8">
    <location>
        <begin position="156"/>
        <end position="174"/>
    </location>
</feature>
<dbReference type="PANTHER" id="PTHR23501">
    <property type="entry name" value="MAJOR FACILITATOR SUPERFAMILY"/>
    <property type="match status" value="1"/>
</dbReference>
<feature type="transmembrane region" description="Helical" evidence="8">
    <location>
        <begin position="485"/>
        <end position="507"/>
    </location>
</feature>